<dbReference type="Pfam" id="PF25000">
    <property type="entry name" value="DUF7779"/>
    <property type="match status" value="1"/>
</dbReference>
<dbReference type="GeneID" id="55989170"/>
<dbReference type="EMBL" id="CP055898">
    <property type="protein sequence ID" value="QKX54573.1"/>
    <property type="molecule type" value="Genomic_DNA"/>
</dbReference>
<organism evidence="2 3">
    <name type="scientific">Talaromyces rugulosus</name>
    <name type="common">Penicillium rugulosum</name>
    <dbReference type="NCBI Taxonomy" id="121627"/>
    <lineage>
        <taxon>Eukaryota</taxon>
        <taxon>Fungi</taxon>
        <taxon>Dikarya</taxon>
        <taxon>Ascomycota</taxon>
        <taxon>Pezizomycotina</taxon>
        <taxon>Eurotiomycetes</taxon>
        <taxon>Eurotiomycetidae</taxon>
        <taxon>Eurotiales</taxon>
        <taxon>Trichocomaceae</taxon>
        <taxon>Talaromyces</taxon>
        <taxon>Talaromyces sect. Islandici</taxon>
    </lineage>
</organism>
<name>A0A7H8QN09_TALRU</name>
<dbReference type="KEGG" id="trg:TRUGW13939_01660"/>
<dbReference type="RefSeq" id="XP_035340752.1">
    <property type="nucleotide sequence ID" value="XM_035484859.1"/>
</dbReference>
<evidence type="ECO:0000259" key="1">
    <source>
        <dbReference type="Pfam" id="PF25000"/>
    </source>
</evidence>
<gene>
    <name evidence="2" type="ORF">TRUGW13939_01660</name>
</gene>
<sequence>MEDKDLGIDFLNTWTDAINTLRESLERHDMESVERYTSWNDLQSILVGSHMTSISPETHALDPLKAFFEFFETRLGTNLDTNFLWGALTHLLRLASQLPLRLVDEKQNILYMIKSLARTAETFMLCCEDARVVNDSIKIKCVVDDSPRSDGNTSQSIQGFYEKTDKELKVLLKQVEEQARTKASIGTQLVPIIGPSNAVSRLLMLPPTKTDQLYDRVVVFQNLDNLLGVRAGTPFFREKFFDVILWARGENSVSLRQSFTEIAIRLKLPGAQHHAHDENLLLVQDWLQSTNCKWLIVYDNVESSETLMPYWPGSYQGKAIITTSNRSVAFKSASHISEITSWEGKDGTGFLLFLLENKNHIGKNKEEETDSASILAERLGGHAFAIKQIATLIHSSQSSIHDFLTMYSKDAERVHRTEELGKVMQWSFQKLNKKSLSLLGMMSFLNPDIISQNIFDADVNRESSNDFLDALDELIKYTLVKKDIDTRVLSVHKIVQTRFKSFLSAVQREEAFNNIVALLYNSLPKEDTPTPQLYENWEIYDKYLSHVLKLRDSFTEEKKNSESFKVQWEFCELCIQYERYLYEINDLAELEILCTVNLTAMATLEDSPRKHSLNATIMSHQANLAETQGKVEIAINLNKEVYRIRSEELSLEHNLLCQVANNIGYCYNSSNDHTTALTWFLLSYQSFEKSEETKNDFLPGNMARCMLYLNQLDAAWEMLDIAIPQLENSNSSNWAMLSYAYFIGGLLERRQHNFQSAEAYFKKAQGLWLKGDLKRLHPFNGGCMYKIGACCLDQGKVAAAIEHIEDSMTVTRFHKMSMPVEHARNLFKASEALLQDDKADSKDKAENYRMQAETLLKMRNPDIIACDTEDIYDNLIPIFWR</sequence>
<feature type="domain" description="DUF7779" evidence="1">
    <location>
        <begin position="426"/>
        <end position="504"/>
    </location>
</feature>
<dbReference type="PANTHER" id="PTHR35205:SF1">
    <property type="entry name" value="ZU5 DOMAIN-CONTAINING PROTEIN"/>
    <property type="match status" value="1"/>
</dbReference>
<dbReference type="AlphaFoldDB" id="A0A7H8QN09"/>
<dbReference type="PANTHER" id="PTHR35205">
    <property type="entry name" value="NB-ARC AND TPR DOMAIN PROTEIN"/>
    <property type="match status" value="1"/>
</dbReference>
<dbReference type="InterPro" id="IPR056681">
    <property type="entry name" value="DUF7779"/>
</dbReference>
<dbReference type="Gene3D" id="1.25.40.10">
    <property type="entry name" value="Tetratricopeptide repeat domain"/>
    <property type="match status" value="2"/>
</dbReference>
<reference evidence="3" key="1">
    <citation type="submission" date="2020-06" db="EMBL/GenBank/DDBJ databases">
        <title>A chromosome-scale genome assembly of Talaromyces rugulosus W13939.</title>
        <authorList>
            <person name="Wang B."/>
            <person name="Guo L."/>
            <person name="Ye K."/>
            <person name="Wang L."/>
        </authorList>
    </citation>
    <scope>NUCLEOTIDE SEQUENCE [LARGE SCALE GENOMIC DNA]</scope>
    <source>
        <strain evidence="3">W13939</strain>
    </source>
</reference>
<proteinExistence type="predicted"/>
<dbReference type="OrthoDB" id="6161812at2759"/>
<evidence type="ECO:0000313" key="2">
    <source>
        <dbReference type="EMBL" id="QKX54573.1"/>
    </source>
</evidence>
<accession>A0A7H8QN09</accession>
<dbReference type="InterPro" id="IPR011990">
    <property type="entry name" value="TPR-like_helical_dom_sf"/>
</dbReference>
<dbReference type="SUPFAM" id="SSF48452">
    <property type="entry name" value="TPR-like"/>
    <property type="match status" value="1"/>
</dbReference>
<protein>
    <recommendedName>
        <fullName evidence="1">DUF7779 domain-containing protein</fullName>
    </recommendedName>
</protein>
<keyword evidence="3" id="KW-1185">Reference proteome</keyword>
<evidence type="ECO:0000313" key="3">
    <source>
        <dbReference type="Proteomes" id="UP000509510"/>
    </source>
</evidence>
<dbReference type="Proteomes" id="UP000509510">
    <property type="component" value="Chromosome I"/>
</dbReference>
<dbReference type="Gene3D" id="3.40.50.300">
    <property type="entry name" value="P-loop containing nucleotide triphosphate hydrolases"/>
    <property type="match status" value="1"/>
</dbReference>
<dbReference type="InterPro" id="IPR027417">
    <property type="entry name" value="P-loop_NTPase"/>
</dbReference>